<keyword evidence="5" id="KW-0808">Transferase</keyword>
<name>A0A6L2NR84_TANCI</name>
<sequence length="720" mass="83993">MLNARHKEVLESTTSKRTESLASDVDHGDSDDGSSSSSKDLNYGGFTKEETKALSSMISKKVGKAVLSILGWCSWKEFKDSFNAKYAPAEEIGKIREEFQTLMQTNESVNELWKKFNDMVPYCPEYHENEKFKVERFQRMLRDEIWEAISPFKCTTLEDLLSRARVREAYLQRKKRDKSNEFPNSKAIEAKPLREIKGEKVGVPNPKDQVYVMTVKEDKLVHDVVSDTILVNSLPARVLYDSGELLDKGFIRPSCLPWGAPILFVKKKDGSMWMCIDNHELIKVTVKNAYPLPRIDDLFDQLQGAKWFSKINLRSSYHQFKVREKEIPKTAFRTRYGHYEFVFMPFGLTNASAIFMDLMNRVCRPMFDKSVIVFIDNILVYFKSKEEHRVYLREVWETLRKERLGIKTQHGRIYIPFRSDVKVLLLDEVHKSKYSIDSGATKMYLDLKKNHWWLEFAYNNSYYTSIKMTPYEMLYGRCRTLVCWKEVGSRELASTDVVLVITEEIKTICERLKATQDMWTSYVDNRRKPIEFNVGDFIMLKVSPWKGMFRFKNKGKLSMRFIGTFKILKRVGEVAYVLMLPEEMRGIQNTFHVSYLKRCLADKSSVITLDDIEINPELTSREEPKTILGRILRQLRNKSDSVGEKEYKLEYEVFDLLKIDVDLLTCDTPLGMIFDEFSRLSSMEDDLFAYEVGVLEDSCFSCVEQPYDALENGDLDIYEL</sequence>
<dbReference type="PANTHER" id="PTHR24559:SF444">
    <property type="entry name" value="REVERSE TRANSCRIPTASE DOMAIN-CONTAINING PROTEIN"/>
    <property type="match status" value="1"/>
</dbReference>
<feature type="domain" description="Reverse transcriptase" evidence="2">
    <location>
        <begin position="265"/>
        <end position="408"/>
    </location>
</feature>
<dbReference type="InterPro" id="IPR043502">
    <property type="entry name" value="DNA/RNA_pol_sf"/>
</dbReference>
<organism evidence="5">
    <name type="scientific">Tanacetum cinerariifolium</name>
    <name type="common">Dalmatian daisy</name>
    <name type="synonym">Chrysanthemum cinerariifolium</name>
    <dbReference type="NCBI Taxonomy" id="118510"/>
    <lineage>
        <taxon>Eukaryota</taxon>
        <taxon>Viridiplantae</taxon>
        <taxon>Streptophyta</taxon>
        <taxon>Embryophyta</taxon>
        <taxon>Tracheophyta</taxon>
        <taxon>Spermatophyta</taxon>
        <taxon>Magnoliopsida</taxon>
        <taxon>eudicotyledons</taxon>
        <taxon>Gunneridae</taxon>
        <taxon>Pentapetalae</taxon>
        <taxon>asterids</taxon>
        <taxon>campanulids</taxon>
        <taxon>Asterales</taxon>
        <taxon>Asteraceae</taxon>
        <taxon>Asteroideae</taxon>
        <taxon>Anthemideae</taxon>
        <taxon>Anthemidinae</taxon>
        <taxon>Tanacetum</taxon>
    </lineage>
</organism>
<evidence type="ECO:0000313" key="5">
    <source>
        <dbReference type="EMBL" id="GEU87064.1"/>
    </source>
</evidence>
<dbReference type="InterPro" id="IPR043128">
    <property type="entry name" value="Rev_trsase/Diguanyl_cyclase"/>
</dbReference>
<keyword evidence="5" id="KW-0548">Nucleotidyltransferase</keyword>
<dbReference type="Gene3D" id="3.30.70.270">
    <property type="match status" value="1"/>
</dbReference>
<dbReference type="Pfam" id="PF03732">
    <property type="entry name" value="Retrotrans_gag"/>
    <property type="match status" value="1"/>
</dbReference>
<dbReference type="Pfam" id="PF24626">
    <property type="entry name" value="SH3_Tf2-1"/>
    <property type="match status" value="1"/>
</dbReference>
<dbReference type="Pfam" id="PF00078">
    <property type="entry name" value="RVT_1"/>
    <property type="match status" value="1"/>
</dbReference>
<dbReference type="InterPro" id="IPR000477">
    <property type="entry name" value="RT_dom"/>
</dbReference>
<dbReference type="Pfam" id="PF08284">
    <property type="entry name" value="RVP_2"/>
    <property type="match status" value="1"/>
</dbReference>
<reference evidence="5" key="1">
    <citation type="journal article" date="2019" name="Sci. Rep.">
        <title>Draft genome of Tanacetum cinerariifolium, the natural source of mosquito coil.</title>
        <authorList>
            <person name="Yamashiro T."/>
            <person name="Shiraishi A."/>
            <person name="Satake H."/>
            <person name="Nakayama K."/>
        </authorList>
    </citation>
    <scope>NUCLEOTIDE SEQUENCE</scope>
</reference>
<evidence type="ECO:0000259" key="2">
    <source>
        <dbReference type="Pfam" id="PF00078"/>
    </source>
</evidence>
<dbReference type="SUPFAM" id="SSF56672">
    <property type="entry name" value="DNA/RNA polymerases"/>
    <property type="match status" value="1"/>
</dbReference>
<accession>A0A6L2NR84</accession>
<feature type="compositionally biased region" description="Basic and acidic residues" evidence="1">
    <location>
        <begin position="1"/>
        <end position="30"/>
    </location>
</feature>
<evidence type="ECO:0000259" key="3">
    <source>
        <dbReference type="Pfam" id="PF03732"/>
    </source>
</evidence>
<dbReference type="CDD" id="cd01647">
    <property type="entry name" value="RT_LTR"/>
    <property type="match status" value="1"/>
</dbReference>
<comment type="caution">
    <text evidence="5">The sequence shown here is derived from an EMBL/GenBank/DDBJ whole genome shotgun (WGS) entry which is preliminary data.</text>
</comment>
<feature type="domain" description="Tf2-1-like SH3-like" evidence="4">
    <location>
        <begin position="535"/>
        <end position="599"/>
    </location>
</feature>
<feature type="region of interest" description="Disordered" evidence="1">
    <location>
        <begin position="1"/>
        <end position="42"/>
    </location>
</feature>
<proteinExistence type="predicted"/>
<dbReference type="AlphaFoldDB" id="A0A6L2NR84"/>
<keyword evidence="5" id="KW-0695">RNA-directed DNA polymerase</keyword>
<evidence type="ECO:0000259" key="4">
    <source>
        <dbReference type="Pfam" id="PF24626"/>
    </source>
</evidence>
<feature type="domain" description="Retrotransposon gag" evidence="3">
    <location>
        <begin position="74"/>
        <end position="142"/>
    </location>
</feature>
<dbReference type="PANTHER" id="PTHR24559">
    <property type="entry name" value="TRANSPOSON TY3-I GAG-POL POLYPROTEIN"/>
    <property type="match status" value="1"/>
</dbReference>
<dbReference type="InterPro" id="IPR053134">
    <property type="entry name" value="RNA-dir_DNA_polymerase"/>
</dbReference>
<dbReference type="Gene3D" id="3.10.10.10">
    <property type="entry name" value="HIV Type 1 Reverse Transcriptase, subunit A, domain 1"/>
    <property type="match status" value="1"/>
</dbReference>
<protein>
    <submittedName>
        <fullName evidence="5">Putative reverse transcriptase domain-containing protein</fullName>
    </submittedName>
</protein>
<dbReference type="EMBL" id="BKCJ010009459">
    <property type="protein sequence ID" value="GEU87064.1"/>
    <property type="molecule type" value="Genomic_DNA"/>
</dbReference>
<dbReference type="GO" id="GO:0003964">
    <property type="term" value="F:RNA-directed DNA polymerase activity"/>
    <property type="evidence" value="ECO:0007669"/>
    <property type="project" value="UniProtKB-KW"/>
</dbReference>
<dbReference type="InterPro" id="IPR056924">
    <property type="entry name" value="SH3_Tf2-1"/>
</dbReference>
<evidence type="ECO:0000256" key="1">
    <source>
        <dbReference type="SAM" id="MobiDB-lite"/>
    </source>
</evidence>
<dbReference type="InterPro" id="IPR005162">
    <property type="entry name" value="Retrotrans_gag_dom"/>
</dbReference>
<gene>
    <name evidence="5" type="ORF">Tci_059042</name>
</gene>